<dbReference type="EMBL" id="JAQQWP010000001">
    <property type="protein sequence ID" value="KAK8132900.1"/>
    <property type="molecule type" value="Genomic_DNA"/>
</dbReference>
<keyword evidence="2" id="KW-1185">Reference proteome</keyword>
<proteinExistence type="predicted"/>
<dbReference type="PANTHER" id="PTHR33875">
    <property type="entry name" value="OS09G0542200 PROTEIN"/>
    <property type="match status" value="1"/>
</dbReference>
<reference evidence="1 2" key="1">
    <citation type="submission" date="2023-01" db="EMBL/GenBank/DDBJ databases">
        <title>Analysis of 21 Apiospora genomes using comparative genomics revels a genus with tremendous synthesis potential of carbohydrate active enzymes and secondary metabolites.</title>
        <authorList>
            <person name="Sorensen T."/>
        </authorList>
    </citation>
    <scope>NUCLEOTIDE SEQUENCE [LARGE SCALE GENOMIC DNA]</scope>
    <source>
        <strain evidence="1 2">CBS 117206</strain>
    </source>
</reference>
<dbReference type="Gene3D" id="3.40.30.10">
    <property type="entry name" value="Glutaredoxin"/>
    <property type="match status" value="1"/>
</dbReference>
<dbReference type="InterPro" id="IPR036249">
    <property type="entry name" value="Thioredoxin-like_sf"/>
</dbReference>
<protein>
    <submittedName>
        <fullName evidence="1">Thioredoxin-like protein</fullName>
    </submittedName>
</protein>
<evidence type="ECO:0000313" key="1">
    <source>
        <dbReference type="EMBL" id="KAK8132900.1"/>
    </source>
</evidence>
<comment type="caution">
    <text evidence="1">The sequence shown here is derived from an EMBL/GenBank/DDBJ whole genome shotgun (WGS) entry which is preliminary data.</text>
</comment>
<accession>A0AAW0RDA7</accession>
<dbReference type="PANTHER" id="PTHR33875:SF2">
    <property type="entry name" value="ACR183CP"/>
    <property type="match status" value="1"/>
</dbReference>
<dbReference type="AlphaFoldDB" id="A0AAW0RDA7"/>
<name>A0AAW0RDA7_9PEZI</name>
<organism evidence="1 2">
    <name type="scientific">Apiospora kogelbergensis</name>
    <dbReference type="NCBI Taxonomy" id="1337665"/>
    <lineage>
        <taxon>Eukaryota</taxon>
        <taxon>Fungi</taxon>
        <taxon>Dikarya</taxon>
        <taxon>Ascomycota</taxon>
        <taxon>Pezizomycotina</taxon>
        <taxon>Sordariomycetes</taxon>
        <taxon>Xylariomycetidae</taxon>
        <taxon>Amphisphaeriales</taxon>
        <taxon>Apiosporaceae</taxon>
        <taxon>Apiospora</taxon>
    </lineage>
</organism>
<evidence type="ECO:0000313" key="2">
    <source>
        <dbReference type="Proteomes" id="UP001392437"/>
    </source>
</evidence>
<gene>
    <name evidence="1" type="ORF">PG999_001073</name>
</gene>
<dbReference type="SUPFAM" id="SSF52833">
    <property type="entry name" value="Thioredoxin-like"/>
    <property type="match status" value="1"/>
</dbReference>
<sequence>MAVPPKYAAHKLRFRAPASAEAAPGVGSSMHTLEVYLDYVCPFSAKQFATLFHTVVPLVQGSAEWSAGLEIIFRHQVQPWHPSSTLTHEAAVAVLKVAPEKFWAFSDALFQQQKDFFDVSVVNESRNQTYKRLAKVAAGVGVDEAKVYGLLEISDKPGPDGSLNSGNQVTNDLKVLIKMARLVGIHVSPTVVFDGLVANDISSSWTKEQWADFLTKNVVG</sequence>
<dbReference type="Proteomes" id="UP001392437">
    <property type="component" value="Unassembled WGS sequence"/>
</dbReference>